<dbReference type="Proteomes" id="UP001165287">
    <property type="component" value="Unassembled WGS sequence"/>
</dbReference>
<dbReference type="EMBL" id="JAIQUM010000195">
    <property type="protein sequence ID" value="MBZ5753907.1"/>
    <property type="molecule type" value="Genomic_DNA"/>
</dbReference>
<keyword evidence="2" id="KW-1185">Reference proteome</keyword>
<gene>
    <name evidence="1" type="ORF">K9V48_27875</name>
</gene>
<accession>A0ABS7V015</accession>
<reference evidence="1" key="1">
    <citation type="submission" date="2024-05" db="EMBL/GenBank/DDBJ databases">
        <title>Metabacillus sp. nov., isolated from the rhizosphere soil of tomato plants.</title>
        <authorList>
            <person name="Ma R."/>
        </authorList>
    </citation>
    <scope>NUCLEOTIDE SEQUENCE</scope>
    <source>
        <strain evidence="1">DBTR6</strain>
    </source>
</reference>
<name>A0ABS7V015_9BACI</name>
<dbReference type="InterPro" id="IPR018672">
    <property type="entry name" value="DUF2140"/>
</dbReference>
<evidence type="ECO:0000313" key="1">
    <source>
        <dbReference type="EMBL" id="MBZ5753907.1"/>
    </source>
</evidence>
<dbReference type="RefSeq" id="WP_224142298.1">
    <property type="nucleotide sequence ID" value="NZ_JAIQUM010000195.1"/>
</dbReference>
<evidence type="ECO:0000313" key="2">
    <source>
        <dbReference type="Proteomes" id="UP001165287"/>
    </source>
</evidence>
<dbReference type="Pfam" id="PF09911">
    <property type="entry name" value="DUF2140"/>
    <property type="match status" value="1"/>
</dbReference>
<proteinExistence type="predicted"/>
<organism evidence="1 2">
    <name type="scientific">Metabacillus rhizolycopersici</name>
    <dbReference type="NCBI Taxonomy" id="2875709"/>
    <lineage>
        <taxon>Bacteria</taxon>
        <taxon>Bacillati</taxon>
        <taxon>Bacillota</taxon>
        <taxon>Bacilli</taxon>
        <taxon>Bacillales</taxon>
        <taxon>Bacillaceae</taxon>
        <taxon>Metabacillus</taxon>
    </lineage>
</organism>
<protein>
    <submittedName>
        <fullName evidence="1">YpmS family protein</fullName>
    </submittedName>
</protein>
<sequence length="193" mass="22691">MKKWKCLFFSLLLINVVFLIIGTVLALQPSKEREYSILQKEWKESESLSIFVKKEDINVLINKYLQTKINDLPLNLEVRLTDKVEVYGTIQAFGNELDISMNFRPEVQENGDILLKQESMSVGKMDFPVRPFLKYVNNKFSLPQWLQINAKEEFVYVALHEIEINRDFRVKLKKFNLEKNNIQLTFDTTCCST</sequence>
<comment type="caution">
    <text evidence="1">The sequence shown here is derived from an EMBL/GenBank/DDBJ whole genome shotgun (WGS) entry which is preliminary data.</text>
</comment>